<keyword evidence="6" id="KW-0443">Lipid metabolism</keyword>
<feature type="compositionally biased region" description="Basic residues" evidence="7">
    <location>
        <begin position="22"/>
        <end position="31"/>
    </location>
</feature>
<evidence type="ECO:0000256" key="4">
    <source>
        <dbReference type="ARBA" id="ARBA00022801"/>
    </source>
</evidence>
<evidence type="ECO:0000256" key="2">
    <source>
        <dbReference type="ARBA" id="ARBA00008664"/>
    </source>
</evidence>
<keyword evidence="4" id="KW-0378">Hydrolase</keyword>
<dbReference type="EMBL" id="JAGEOJ010000015">
    <property type="protein sequence ID" value="MBO2452212.1"/>
    <property type="molecule type" value="Genomic_DNA"/>
</dbReference>
<dbReference type="AlphaFoldDB" id="A0A939TA87"/>
<accession>A0A939TA87</accession>
<dbReference type="EC" id="3.1.4.4" evidence="3"/>
<proteinExistence type="inferred from homology"/>
<dbReference type="Pfam" id="PF13091">
    <property type="entry name" value="PLDc_2"/>
    <property type="match status" value="2"/>
</dbReference>
<dbReference type="Proteomes" id="UP000669179">
    <property type="component" value="Unassembled WGS sequence"/>
</dbReference>
<organism evidence="9 10">
    <name type="scientific">Actinomadura barringtoniae</name>
    <dbReference type="NCBI Taxonomy" id="1427535"/>
    <lineage>
        <taxon>Bacteria</taxon>
        <taxon>Bacillati</taxon>
        <taxon>Actinomycetota</taxon>
        <taxon>Actinomycetes</taxon>
        <taxon>Streptosporangiales</taxon>
        <taxon>Thermomonosporaceae</taxon>
        <taxon>Actinomadura</taxon>
    </lineage>
</organism>
<dbReference type="PANTHER" id="PTHR43856">
    <property type="entry name" value="CARDIOLIPIN HYDROLASE"/>
    <property type="match status" value="1"/>
</dbReference>
<gene>
    <name evidence="9" type="ORF">J4573_34340</name>
</gene>
<dbReference type="Gene3D" id="3.30.870.10">
    <property type="entry name" value="Endonuclease Chain A"/>
    <property type="match status" value="2"/>
</dbReference>
<dbReference type="InterPro" id="IPR051406">
    <property type="entry name" value="PLD_domain"/>
</dbReference>
<evidence type="ECO:0000256" key="7">
    <source>
        <dbReference type="SAM" id="MobiDB-lite"/>
    </source>
</evidence>
<evidence type="ECO:0000313" key="10">
    <source>
        <dbReference type="Proteomes" id="UP000669179"/>
    </source>
</evidence>
<dbReference type="PANTHER" id="PTHR43856:SF1">
    <property type="entry name" value="MITOCHONDRIAL CARDIOLIPIN HYDROLASE"/>
    <property type="match status" value="1"/>
</dbReference>
<comment type="catalytic activity">
    <reaction evidence="1">
        <text>a 1,2-diacyl-sn-glycero-3-phosphocholine + H2O = a 1,2-diacyl-sn-glycero-3-phosphate + choline + H(+)</text>
        <dbReference type="Rhea" id="RHEA:14445"/>
        <dbReference type="ChEBI" id="CHEBI:15354"/>
        <dbReference type="ChEBI" id="CHEBI:15377"/>
        <dbReference type="ChEBI" id="CHEBI:15378"/>
        <dbReference type="ChEBI" id="CHEBI:57643"/>
        <dbReference type="ChEBI" id="CHEBI:58608"/>
        <dbReference type="EC" id="3.1.4.4"/>
    </reaction>
</comment>
<dbReference type="GO" id="GO:0016042">
    <property type="term" value="P:lipid catabolic process"/>
    <property type="evidence" value="ECO:0007669"/>
    <property type="project" value="UniProtKB-KW"/>
</dbReference>
<evidence type="ECO:0000259" key="8">
    <source>
        <dbReference type="Pfam" id="PF13091"/>
    </source>
</evidence>
<dbReference type="InterPro" id="IPR025202">
    <property type="entry name" value="PLD-like_dom"/>
</dbReference>
<name>A0A939TA87_9ACTN</name>
<evidence type="ECO:0000313" key="9">
    <source>
        <dbReference type="EMBL" id="MBO2452212.1"/>
    </source>
</evidence>
<dbReference type="SUPFAM" id="SSF56024">
    <property type="entry name" value="Phospholipase D/nuclease"/>
    <property type="match status" value="2"/>
</dbReference>
<evidence type="ECO:0000256" key="6">
    <source>
        <dbReference type="ARBA" id="ARBA00023098"/>
    </source>
</evidence>
<keyword evidence="5" id="KW-0442">Lipid degradation</keyword>
<keyword evidence="10" id="KW-1185">Reference proteome</keyword>
<comment type="similarity">
    <text evidence="2">Belongs to the phospholipase D family.</text>
</comment>
<dbReference type="GO" id="GO:0004630">
    <property type="term" value="F:phospholipase D activity"/>
    <property type="evidence" value="ECO:0007669"/>
    <property type="project" value="UniProtKB-EC"/>
</dbReference>
<reference evidence="9" key="1">
    <citation type="submission" date="2021-03" db="EMBL/GenBank/DDBJ databases">
        <authorList>
            <person name="Kanchanasin P."/>
            <person name="Saeng-In P."/>
            <person name="Phongsopitanun W."/>
            <person name="Yuki M."/>
            <person name="Kudo T."/>
            <person name="Ohkuma M."/>
            <person name="Tanasupawat S."/>
        </authorList>
    </citation>
    <scope>NUCLEOTIDE SEQUENCE</scope>
    <source>
        <strain evidence="9">GKU 128</strain>
    </source>
</reference>
<evidence type="ECO:0000256" key="3">
    <source>
        <dbReference type="ARBA" id="ARBA00012027"/>
    </source>
</evidence>
<sequence>MVSAEATAASAASTPALVKPMTGKKNKKRKPVLVPQGPHFNKPSGNLQQQGSIDLYIKKLIAHSAKGSEIDLSLFRLNTEGMAKALVAAKRRGVKVRLVLDYGAAFKHPNVLAYIKRNLGTDKRKASWVDMCPKDRGCIAPAVPGKTGEYGAKNHNKFYLFTHTYDSRNVLVQTSGNATGGMYAQWNDSITLTDRKLYDAYRGYFYALSKHKANGNYFREVRSGTSKVSFFPKATGDPIVYDLNKVRCTGGTRIRLSSGIFDRAEVAKKLSDLDAAGCEVQVVSGSIGVPARKELSRGGPHGGADVRFFDNQVASAHSKYLLIDGYYDGRRRKVVMTGSHSYTNAALRHNDEAMVTLENATVHDAYVRNFNQVFGLAKGRLHITSWLVNENVPTPPEGAVDDAG</sequence>
<evidence type="ECO:0000256" key="5">
    <source>
        <dbReference type="ARBA" id="ARBA00022963"/>
    </source>
</evidence>
<evidence type="ECO:0000256" key="1">
    <source>
        <dbReference type="ARBA" id="ARBA00000798"/>
    </source>
</evidence>
<feature type="domain" description="Phospholipase D-like" evidence="8">
    <location>
        <begin position="252"/>
        <end position="373"/>
    </location>
</feature>
<feature type="region of interest" description="Disordered" evidence="7">
    <location>
        <begin position="17"/>
        <end position="47"/>
    </location>
</feature>
<feature type="domain" description="Phospholipase D-like" evidence="8">
    <location>
        <begin position="63"/>
        <end position="205"/>
    </location>
</feature>
<dbReference type="GO" id="GO:0016891">
    <property type="term" value="F:RNA endonuclease activity producing 5'-phosphomonoesters, hydrolytic mechanism"/>
    <property type="evidence" value="ECO:0007669"/>
    <property type="project" value="TreeGrafter"/>
</dbReference>
<comment type="caution">
    <text evidence="9">The sequence shown here is derived from an EMBL/GenBank/DDBJ whole genome shotgun (WGS) entry which is preliminary data.</text>
</comment>
<dbReference type="RefSeq" id="WP_208260093.1">
    <property type="nucleotide sequence ID" value="NZ_JAGEOJ010000015.1"/>
</dbReference>
<protein>
    <recommendedName>
        <fullName evidence="3">phospholipase D</fullName>
        <ecNumber evidence="3">3.1.4.4</ecNumber>
    </recommendedName>
</protein>